<organism evidence="1 2">
    <name type="scientific">Algoriphagus namhaensis</name>
    <dbReference type="NCBI Taxonomy" id="915353"/>
    <lineage>
        <taxon>Bacteria</taxon>
        <taxon>Pseudomonadati</taxon>
        <taxon>Bacteroidota</taxon>
        <taxon>Cytophagia</taxon>
        <taxon>Cytophagales</taxon>
        <taxon>Cyclobacteriaceae</taxon>
        <taxon>Algoriphagus</taxon>
    </lineage>
</organism>
<dbReference type="RefSeq" id="WP_377906425.1">
    <property type="nucleotide sequence ID" value="NZ_JBHRZS010000007.1"/>
</dbReference>
<dbReference type="Pfam" id="PF13715">
    <property type="entry name" value="CarbopepD_reg_2"/>
    <property type="match status" value="1"/>
</dbReference>
<keyword evidence="2" id="KW-1185">Reference proteome</keyword>
<dbReference type="EMBL" id="JBHRZS010000007">
    <property type="protein sequence ID" value="MFC3881085.1"/>
    <property type="molecule type" value="Genomic_DNA"/>
</dbReference>
<protein>
    <submittedName>
        <fullName evidence="1">Carboxypeptidase-like regulatory domain-containing protein</fullName>
    </submittedName>
</protein>
<reference evidence="2" key="1">
    <citation type="journal article" date="2019" name="Int. J. Syst. Evol. Microbiol.">
        <title>The Global Catalogue of Microorganisms (GCM) 10K type strain sequencing project: providing services to taxonomists for standard genome sequencing and annotation.</title>
        <authorList>
            <consortium name="The Broad Institute Genomics Platform"/>
            <consortium name="The Broad Institute Genome Sequencing Center for Infectious Disease"/>
            <person name="Wu L."/>
            <person name="Ma J."/>
        </authorList>
    </citation>
    <scope>NUCLEOTIDE SEQUENCE [LARGE SCALE GENOMIC DNA]</scope>
    <source>
        <strain evidence="2">CCUG 60523</strain>
    </source>
</reference>
<dbReference type="Proteomes" id="UP001595805">
    <property type="component" value="Unassembled WGS sequence"/>
</dbReference>
<dbReference type="InterPro" id="IPR008969">
    <property type="entry name" value="CarboxyPept-like_regulatory"/>
</dbReference>
<dbReference type="SUPFAM" id="SSF49464">
    <property type="entry name" value="Carboxypeptidase regulatory domain-like"/>
    <property type="match status" value="1"/>
</dbReference>
<sequence>MIRHPFDSKARILTIFIFAFFLGFTGMAQQFTLKGRVLDADTKNFIDGASVTIRGNADGELTSSGGFFELPDLLADRYVLSIRFNGYNLYEQVVKLESDLDLGDIFLVKFGAEGTGAAIQKTIRANNITSLFNERPNMIGGNMVYGIPPEPKKLVGTSYIDDKWNSASILLYRDQQLLEGFRARYNVISNMFELMEPENNLVSIMPGLRIQNIVWVDSAYKVPRYFVNGMDFKEEGAPISGFFEVLVDGELPLMRRTKVILKESNYNTALMVGERNDQLLKRNYYYYLKGKEVIEIEKNRKKFYAIFGDKAEEMESFANDNGLNHREPNHIFQLFTRYNSLFPGFSPIITQLIEDK</sequence>
<accession>A0ABV8AVW7</accession>
<dbReference type="Gene3D" id="2.60.40.1120">
    <property type="entry name" value="Carboxypeptidase-like, regulatory domain"/>
    <property type="match status" value="1"/>
</dbReference>
<gene>
    <name evidence="1" type="ORF">ACFOSV_12900</name>
</gene>
<evidence type="ECO:0000313" key="1">
    <source>
        <dbReference type="EMBL" id="MFC3881085.1"/>
    </source>
</evidence>
<evidence type="ECO:0000313" key="2">
    <source>
        <dbReference type="Proteomes" id="UP001595805"/>
    </source>
</evidence>
<name>A0ABV8AVW7_9BACT</name>
<proteinExistence type="predicted"/>
<comment type="caution">
    <text evidence="1">The sequence shown here is derived from an EMBL/GenBank/DDBJ whole genome shotgun (WGS) entry which is preliminary data.</text>
</comment>